<evidence type="ECO:0000256" key="8">
    <source>
        <dbReference type="ARBA" id="ARBA00066412"/>
    </source>
</evidence>
<keyword evidence="11" id="KW-0812">Transmembrane</keyword>
<dbReference type="SUPFAM" id="SSF74650">
    <property type="entry name" value="Galactose mutarotase-like"/>
    <property type="match status" value="1"/>
</dbReference>
<evidence type="ECO:0000313" key="13">
    <source>
        <dbReference type="EMBL" id="KHN86698.1"/>
    </source>
</evidence>
<dbReference type="InterPro" id="IPR011330">
    <property type="entry name" value="Glyco_hydro/deAcase_b/a-brl"/>
</dbReference>
<organism evidence="13 14">
    <name type="scientific">Toxocara canis</name>
    <name type="common">Canine roundworm</name>
    <dbReference type="NCBI Taxonomy" id="6265"/>
    <lineage>
        <taxon>Eukaryota</taxon>
        <taxon>Metazoa</taxon>
        <taxon>Ecdysozoa</taxon>
        <taxon>Nematoda</taxon>
        <taxon>Chromadorea</taxon>
        <taxon>Rhabditida</taxon>
        <taxon>Spirurina</taxon>
        <taxon>Ascaridomorpha</taxon>
        <taxon>Ascaridoidea</taxon>
        <taxon>Toxocaridae</taxon>
        <taxon>Toxocara</taxon>
    </lineage>
</organism>
<gene>
    <name evidence="13" type="primary">MAN2A2</name>
    <name evidence="13" type="ORF">Tcan_03037</name>
</gene>
<reference evidence="13 14" key="1">
    <citation type="submission" date="2014-11" db="EMBL/GenBank/DDBJ databases">
        <title>Genetic blueprint of the zoonotic pathogen Toxocara canis.</title>
        <authorList>
            <person name="Zhu X.-Q."/>
            <person name="Korhonen P.K."/>
            <person name="Cai H."/>
            <person name="Young N.D."/>
            <person name="Nejsum P."/>
            <person name="von Samson-Himmelstjerna G."/>
            <person name="Boag P.R."/>
            <person name="Tan P."/>
            <person name="Li Q."/>
            <person name="Min J."/>
            <person name="Yang Y."/>
            <person name="Wang X."/>
            <person name="Fang X."/>
            <person name="Hall R.S."/>
            <person name="Hofmann A."/>
            <person name="Sternberg P.W."/>
            <person name="Jex A.R."/>
            <person name="Gasser R.B."/>
        </authorList>
    </citation>
    <scope>NUCLEOTIDE SEQUENCE [LARGE SCALE GENOMIC DNA]</scope>
    <source>
        <strain evidence="13">PN_DK_2014</strain>
    </source>
</reference>
<comment type="similarity">
    <text evidence="2">Belongs to the glycosyl hydrolase 38 family.</text>
</comment>
<keyword evidence="11" id="KW-0472">Membrane</keyword>
<protein>
    <recommendedName>
        <fullName evidence="8">mannosyl-oligosaccharide 1,3-1,6-alpha-mannosidase</fullName>
        <ecNumber evidence="8">3.2.1.114</ecNumber>
    </recommendedName>
    <alternativeName>
        <fullName evidence="9">Mannosyl-oligosaccharide 1,3-1,6-alpha-mannosidase</fullName>
    </alternativeName>
</protein>
<sequence length="699" mass="80477">MRTLEEEGSQHWLHFTTRHDDIKIAAMSIRYLPMALTRRKTKLLLLVVLAVGLTIYCLAESQGISRRMPHYTQRPAPIANSTHSRTAQLENAAANKEDYAKSFITANSNDNYGNQKWHLVSAYEVEDVTTKCGQRYPQEARTDFNTFEMYKNDISTPGGGSRMRRRRKSDKGPLKVFLLPMTHVDPGWLETFDSYVGDTNRILDNMFAFLKTHPRMRFMWCEMVFFERWWSGLNNTQKAVVKQFVASGQLEMASGSWVMTDEANPFFPVTIDNIVEGQQFIFHQLGAKARTIWSNDPFGYGSSVPYLFTKTGVKWAVINRIHHRLKNFLQNFRAVPFKWRQYFDVEGDSDVYTHVLPYAHYDILNSCGPTPSVCCEFDFKRLTHHMCPQKKPVIVTQKNVADRAALLEEQLNKLSDLYQSNVVLVMWGDDFRYNSIEEWHQQYDNLAPIFDHINAANRTQIRFGTFVDYFTSLEKSNQEESSYPFTLSGDFFPYQCALGDLWTGYYTTRPFYKKQERQLHALIRAADLTTASVVKRLSEPERKWIFDNLSAARRNLSLFQHHDAITGTSKKHVMSNYAQLLFDSMKKSAACIAKAISTSHEVDFEINEMPLQYNQITSKKPIVIEPGNTVSVAVYNSVERKRLETIVLVVSTYKVSVMQEGKLVKAQIEPFVDSVTGRLIGLSCDVAAVINKNLHDRIR</sequence>
<dbReference type="GO" id="GO:0006013">
    <property type="term" value="P:mannose metabolic process"/>
    <property type="evidence" value="ECO:0007669"/>
    <property type="project" value="InterPro"/>
</dbReference>
<dbReference type="Pfam" id="PF01074">
    <property type="entry name" value="Glyco_hydro_38N"/>
    <property type="match status" value="1"/>
</dbReference>
<evidence type="ECO:0000256" key="4">
    <source>
        <dbReference type="ARBA" id="ARBA00022801"/>
    </source>
</evidence>
<dbReference type="SMART" id="SM00872">
    <property type="entry name" value="Alpha-mann_mid"/>
    <property type="match status" value="1"/>
</dbReference>
<dbReference type="GO" id="GO:0030246">
    <property type="term" value="F:carbohydrate binding"/>
    <property type="evidence" value="ECO:0007669"/>
    <property type="project" value="InterPro"/>
</dbReference>
<keyword evidence="14" id="KW-1185">Reference proteome</keyword>
<comment type="function">
    <text evidence="7">Catalyzes the first committed step in the biosynthesis of complex N-glycans. It controls conversion of high mannose to complex N-glycans; the final hydrolytic step in the N-glycan maturation pathway.</text>
</comment>
<dbReference type="FunFam" id="3.20.110.10:FF:000010">
    <property type="entry name" value="Alpha-mannosidase"/>
    <property type="match status" value="1"/>
</dbReference>
<dbReference type="InterPro" id="IPR037094">
    <property type="entry name" value="Glyco_hydro_38_cen_sf"/>
</dbReference>
<dbReference type="InterPro" id="IPR027291">
    <property type="entry name" value="Glyco_hydro_38_N_sf"/>
</dbReference>
<evidence type="ECO:0000256" key="9">
    <source>
        <dbReference type="ARBA" id="ARBA00083602"/>
    </source>
</evidence>
<dbReference type="PANTHER" id="PTHR11607:SF71">
    <property type="entry name" value="ALPHA-MANNOSIDASE"/>
    <property type="match status" value="1"/>
</dbReference>
<evidence type="ECO:0000256" key="11">
    <source>
        <dbReference type="SAM" id="Phobius"/>
    </source>
</evidence>
<comment type="catalytic activity">
    <reaction evidence="10">
        <text>N(4)-{beta-D-GlcNAc-(1-&gt;2)-alpha-D-Man-(1-&gt;3)-[alpha-D-Man-(1-&gt;3)-[alpha-D-Man-(1-&gt;6)]-alpha-D-Man-(1-&gt;6)]-beta-D-Man-(1-&gt;4)-beta-D-GlcNAc-(1-&gt;4)-beta-D-GlcNAc}-L-asparaginyl-[protein] + 2 H2O = 2 alpha-D-mannopyranose + an N(4)-{beta-D-GlcNAc-(1-&gt;2)-alpha-D-Man-(1-&gt;3)-[alpha-D-Man-(1-&gt;6)]-beta-D-Man-(1-&gt;4)-beta-D-GlcNAc-(1-&gt;4)-beta-D-GlcNAc}-L-asparaginyl-[protein]</text>
        <dbReference type="Rhea" id="RHEA:56052"/>
        <dbReference type="Rhea" id="RHEA-COMP:14368"/>
        <dbReference type="Rhea" id="RHEA-COMP:14369"/>
        <dbReference type="ChEBI" id="CHEBI:15377"/>
        <dbReference type="ChEBI" id="CHEBI:28729"/>
        <dbReference type="ChEBI" id="CHEBI:60615"/>
        <dbReference type="ChEBI" id="CHEBI:60625"/>
        <dbReference type="EC" id="3.2.1.114"/>
    </reaction>
</comment>
<dbReference type="InterPro" id="IPR028995">
    <property type="entry name" value="Glyco_hydro_57/38_cen_sf"/>
</dbReference>
<keyword evidence="6" id="KW-0326">Glycosidase</keyword>
<dbReference type="STRING" id="6265.A0A0B2VYG1"/>
<dbReference type="GO" id="GO:0046872">
    <property type="term" value="F:metal ion binding"/>
    <property type="evidence" value="ECO:0007669"/>
    <property type="project" value="UniProtKB-KW"/>
</dbReference>
<keyword evidence="3" id="KW-0479">Metal-binding</keyword>
<dbReference type="SUPFAM" id="SSF88688">
    <property type="entry name" value="Families 57/38 glycoside transferase middle domain"/>
    <property type="match status" value="1"/>
</dbReference>
<proteinExistence type="inferred from homology"/>
<evidence type="ECO:0000256" key="6">
    <source>
        <dbReference type="ARBA" id="ARBA00023295"/>
    </source>
</evidence>
<evidence type="ECO:0000259" key="12">
    <source>
        <dbReference type="SMART" id="SM00872"/>
    </source>
</evidence>
<dbReference type="GO" id="GO:0006491">
    <property type="term" value="P:N-glycan processing"/>
    <property type="evidence" value="ECO:0007669"/>
    <property type="project" value="TreeGrafter"/>
</dbReference>
<dbReference type="Gene3D" id="3.20.110.10">
    <property type="entry name" value="Glycoside hydrolase 38, N terminal domain"/>
    <property type="match status" value="1"/>
</dbReference>
<comment type="cofactor">
    <cofactor evidence="1">
        <name>Zn(2+)</name>
        <dbReference type="ChEBI" id="CHEBI:29105"/>
    </cofactor>
</comment>
<dbReference type="OMA" id="RAYTACE"/>
<dbReference type="InterPro" id="IPR011013">
    <property type="entry name" value="Gal_mutarotase_sf_dom"/>
</dbReference>
<dbReference type="Gene3D" id="1.20.1270.50">
    <property type="entry name" value="Glycoside hydrolase family 38, central domain"/>
    <property type="match status" value="1"/>
</dbReference>
<keyword evidence="4" id="KW-0378">Hydrolase</keyword>
<evidence type="ECO:0000256" key="7">
    <source>
        <dbReference type="ARBA" id="ARBA00059516"/>
    </source>
</evidence>
<keyword evidence="11" id="KW-1133">Transmembrane helix</keyword>
<dbReference type="InterPro" id="IPR050843">
    <property type="entry name" value="Glycosyl_Hydrlase_38"/>
</dbReference>
<evidence type="ECO:0000256" key="5">
    <source>
        <dbReference type="ARBA" id="ARBA00022833"/>
    </source>
</evidence>
<dbReference type="Gene3D" id="2.60.40.1180">
    <property type="entry name" value="Golgi alpha-mannosidase II"/>
    <property type="match status" value="1"/>
</dbReference>
<dbReference type="AlphaFoldDB" id="A0A0B2VYG1"/>
<evidence type="ECO:0000256" key="3">
    <source>
        <dbReference type="ARBA" id="ARBA00022723"/>
    </source>
</evidence>
<dbReference type="EMBL" id="JPKZ01000530">
    <property type="protein sequence ID" value="KHN86698.1"/>
    <property type="molecule type" value="Genomic_DNA"/>
</dbReference>
<evidence type="ECO:0000313" key="14">
    <source>
        <dbReference type="Proteomes" id="UP000031036"/>
    </source>
</evidence>
<dbReference type="FunFam" id="1.20.1270.50:FF:000001">
    <property type="entry name" value="Alpha-mannosidase"/>
    <property type="match status" value="1"/>
</dbReference>
<dbReference type="GO" id="GO:0004572">
    <property type="term" value="F:mannosyl-oligosaccharide 1,3-1,6-alpha-mannosidase activity"/>
    <property type="evidence" value="ECO:0007669"/>
    <property type="project" value="UniProtKB-EC"/>
</dbReference>
<dbReference type="OrthoDB" id="10261055at2759"/>
<dbReference type="SUPFAM" id="SSF88713">
    <property type="entry name" value="Glycoside hydrolase/deacetylase"/>
    <property type="match status" value="1"/>
</dbReference>
<comment type="caution">
    <text evidence="13">The sequence shown here is derived from an EMBL/GenBank/DDBJ whole genome shotgun (WGS) entry which is preliminary data.</text>
</comment>
<evidence type="ECO:0000256" key="2">
    <source>
        <dbReference type="ARBA" id="ARBA00009792"/>
    </source>
</evidence>
<dbReference type="EC" id="3.2.1.114" evidence="8"/>
<dbReference type="PANTHER" id="PTHR11607">
    <property type="entry name" value="ALPHA-MANNOSIDASE"/>
    <property type="match status" value="1"/>
</dbReference>
<evidence type="ECO:0000256" key="10">
    <source>
        <dbReference type="ARBA" id="ARBA00093232"/>
    </source>
</evidence>
<keyword evidence="5" id="KW-0862">Zinc</keyword>
<accession>A0A0B2VYG1</accession>
<dbReference type="InterPro" id="IPR000602">
    <property type="entry name" value="Glyco_hydro_38_N"/>
</dbReference>
<evidence type="ECO:0000256" key="1">
    <source>
        <dbReference type="ARBA" id="ARBA00001947"/>
    </source>
</evidence>
<feature type="domain" description="Glycoside hydrolase family 38 central" evidence="12">
    <location>
        <begin position="500"/>
        <end position="581"/>
    </location>
</feature>
<dbReference type="GO" id="GO:0000139">
    <property type="term" value="C:Golgi membrane"/>
    <property type="evidence" value="ECO:0007669"/>
    <property type="project" value="TreeGrafter"/>
</dbReference>
<dbReference type="Proteomes" id="UP000031036">
    <property type="component" value="Unassembled WGS sequence"/>
</dbReference>
<dbReference type="Pfam" id="PF09261">
    <property type="entry name" value="Alpha-mann_mid"/>
    <property type="match status" value="1"/>
</dbReference>
<feature type="transmembrane region" description="Helical" evidence="11">
    <location>
        <begin position="43"/>
        <end position="64"/>
    </location>
</feature>
<dbReference type="InterPro" id="IPR015341">
    <property type="entry name" value="Glyco_hydro_38_cen"/>
</dbReference>
<dbReference type="InterPro" id="IPR013780">
    <property type="entry name" value="Glyco_hydro_b"/>
</dbReference>
<name>A0A0B2VYG1_TOXCA</name>